<name>A0AAD3S971_NEPGR</name>
<protein>
    <submittedName>
        <fullName evidence="3">Uncharacterized protein</fullName>
    </submittedName>
</protein>
<keyword evidence="4" id="KW-1185">Reference proteome</keyword>
<accession>A0AAD3S971</accession>
<evidence type="ECO:0000313" key="3">
    <source>
        <dbReference type="EMBL" id="GMH06671.1"/>
    </source>
</evidence>
<reference evidence="3" key="1">
    <citation type="submission" date="2023-05" db="EMBL/GenBank/DDBJ databases">
        <title>Nepenthes gracilis genome sequencing.</title>
        <authorList>
            <person name="Fukushima K."/>
        </authorList>
    </citation>
    <scope>NUCLEOTIDE SEQUENCE</scope>
    <source>
        <strain evidence="3">SING2019-196</strain>
    </source>
</reference>
<evidence type="ECO:0000256" key="2">
    <source>
        <dbReference type="SAM" id="Phobius"/>
    </source>
</evidence>
<organism evidence="3 4">
    <name type="scientific">Nepenthes gracilis</name>
    <name type="common">Slender pitcher plant</name>
    <dbReference type="NCBI Taxonomy" id="150966"/>
    <lineage>
        <taxon>Eukaryota</taxon>
        <taxon>Viridiplantae</taxon>
        <taxon>Streptophyta</taxon>
        <taxon>Embryophyta</taxon>
        <taxon>Tracheophyta</taxon>
        <taxon>Spermatophyta</taxon>
        <taxon>Magnoliopsida</taxon>
        <taxon>eudicotyledons</taxon>
        <taxon>Gunneridae</taxon>
        <taxon>Pentapetalae</taxon>
        <taxon>Caryophyllales</taxon>
        <taxon>Nepenthaceae</taxon>
        <taxon>Nepenthes</taxon>
    </lineage>
</organism>
<comment type="caution">
    <text evidence="3">The sequence shown here is derived from an EMBL/GenBank/DDBJ whole genome shotgun (WGS) entry which is preliminary data.</text>
</comment>
<keyword evidence="2" id="KW-0812">Transmembrane</keyword>
<feature type="region of interest" description="Disordered" evidence="1">
    <location>
        <begin position="1"/>
        <end position="22"/>
    </location>
</feature>
<gene>
    <name evidence="3" type="ORF">Nepgr_008511</name>
</gene>
<dbReference type="EMBL" id="BSYO01000006">
    <property type="protein sequence ID" value="GMH06671.1"/>
    <property type="molecule type" value="Genomic_DNA"/>
</dbReference>
<dbReference type="Proteomes" id="UP001279734">
    <property type="component" value="Unassembled WGS sequence"/>
</dbReference>
<evidence type="ECO:0000313" key="4">
    <source>
        <dbReference type="Proteomes" id="UP001279734"/>
    </source>
</evidence>
<feature type="transmembrane region" description="Helical" evidence="2">
    <location>
        <begin position="160"/>
        <end position="177"/>
    </location>
</feature>
<keyword evidence="2" id="KW-0472">Membrane</keyword>
<feature type="compositionally biased region" description="Polar residues" evidence="1">
    <location>
        <begin position="9"/>
        <end position="22"/>
    </location>
</feature>
<proteinExistence type="predicted"/>
<dbReference type="AlphaFoldDB" id="A0AAD3S971"/>
<sequence length="183" mass="19946">MMVVMEGNQLPSSASPSKLQISEHSTRQYCRVRNPCLKTTSGRLTFRGPSPGDPSPPRMQVVTHLMVHASDFLDLGRWILGFLQSSAAAHSPDSRGGMFDRVSSVAAVDSTAAAASSPIAAGCPTLRVLQLIGVPPHPHITDELFPQSRRSFIPSISLSAQWNCSAFYLLVFALLVWRRVFDL</sequence>
<evidence type="ECO:0000256" key="1">
    <source>
        <dbReference type="SAM" id="MobiDB-lite"/>
    </source>
</evidence>
<keyword evidence="2" id="KW-1133">Transmembrane helix</keyword>